<evidence type="ECO:0000313" key="2">
    <source>
        <dbReference type="EMBL" id="NYJ37561.1"/>
    </source>
</evidence>
<feature type="transmembrane region" description="Helical" evidence="1">
    <location>
        <begin position="137"/>
        <end position="161"/>
    </location>
</feature>
<dbReference type="EMBL" id="JACCFS010000001">
    <property type="protein sequence ID" value="NYJ37561.1"/>
    <property type="molecule type" value="Genomic_DNA"/>
</dbReference>
<organism evidence="2 3">
    <name type="scientific">Nocardiopsis aegyptia</name>
    <dbReference type="NCBI Taxonomy" id="220378"/>
    <lineage>
        <taxon>Bacteria</taxon>
        <taxon>Bacillati</taxon>
        <taxon>Actinomycetota</taxon>
        <taxon>Actinomycetes</taxon>
        <taxon>Streptosporangiales</taxon>
        <taxon>Nocardiopsidaceae</taxon>
        <taxon>Nocardiopsis</taxon>
    </lineage>
</organism>
<dbReference type="Proteomes" id="UP000572051">
    <property type="component" value="Unassembled WGS sequence"/>
</dbReference>
<reference evidence="2 3" key="1">
    <citation type="submission" date="2020-07" db="EMBL/GenBank/DDBJ databases">
        <title>Sequencing the genomes of 1000 actinobacteria strains.</title>
        <authorList>
            <person name="Klenk H.-P."/>
        </authorList>
    </citation>
    <scope>NUCLEOTIDE SEQUENCE [LARGE SCALE GENOMIC DNA]</scope>
    <source>
        <strain evidence="2 3">DSM 44442</strain>
    </source>
</reference>
<proteinExistence type="predicted"/>
<keyword evidence="1" id="KW-0472">Membrane</keyword>
<feature type="transmembrane region" description="Helical" evidence="1">
    <location>
        <begin position="94"/>
        <end position="116"/>
    </location>
</feature>
<keyword evidence="3" id="KW-1185">Reference proteome</keyword>
<evidence type="ECO:0000313" key="3">
    <source>
        <dbReference type="Proteomes" id="UP000572051"/>
    </source>
</evidence>
<dbReference type="RefSeq" id="WP_179828403.1">
    <property type="nucleotide sequence ID" value="NZ_JACCFS010000001.1"/>
</dbReference>
<evidence type="ECO:0000256" key="1">
    <source>
        <dbReference type="SAM" id="Phobius"/>
    </source>
</evidence>
<name>A0A7Z0JCS6_9ACTN</name>
<feature type="transmembrane region" description="Helical" evidence="1">
    <location>
        <begin position="66"/>
        <end position="88"/>
    </location>
</feature>
<accession>A0A7Z0JCS6</accession>
<protein>
    <submittedName>
        <fullName evidence="2">Uncharacterized protein</fullName>
    </submittedName>
</protein>
<dbReference type="AlphaFoldDB" id="A0A7Z0JCS6"/>
<keyword evidence="1" id="KW-0812">Transmembrane</keyword>
<comment type="caution">
    <text evidence="2">The sequence shown here is derived from an EMBL/GenBank/DDBJ whole genome shotgun (WGS) entry which is preliminary data.</text>
</comment>
<feature type="transmembrane region" description="Helical" evidence="1">
    <location>
        <begin position="12"/>
        <end position="34"/>
    </location>
</feature>
<gene>
    <name evidence="2" type="ORF">HNR10_005442</name>
</gene>
<sequence length="189" mass="18651">MFPRLGLFAESLLVGLLTALAALLVVPALAAVTAGCSVLRESRTGPVGAALFAARLREALRAGPPVLLLPPTAAALLLVGYAAAGAGLPGAEAWSAAATVAVVAAAAALLRVAACWRPGMDWRGAVRSGADRITGDLHGSVLAVLAVVAAAPVCTAVPAMAPLVLGQVLLAGAALEVRAEGREAVRTTG</sequence>
<keyword evidence="1" id="KW-1133">Transmembrane helix</keyword>